<evidence type="ECO:0000256" key="2">
    <source>
        <dbReference type="ARBA" id="ARBA00000909"/>
    </source>
</evidence>
<keyword evidence="13" id="KW-0511">Multifunctional enzyme</keyword>
<comment type="function">
    <text evidence="17">Catalyzes the dehydration of the S-form of NAD(P)HX at the expense of ADP, which is converted to AMP. Together with NAD(P)HX epimerase, which catalyzes the epimerization of the S- and R-forms, the enzyme allows the repair of both epimers of NAD(P)HX, a damaged form of NAD(P)H that is a result of enzymatic or heat-dependent hydration.</text>
</comment>
<comment type="function">
    <text evidence="18">Catalyzes the epimerization of the S- and R-forms of NAD(P)HX, a damaged form of NAD(P)H that is a result of enzymatic or heat-dependent hydration. This is a prerequisite for the S-specific NAD(P)H-hydrate dehydratase to allow the repair of both epimers of NAD(P)HX.</text>
</comment>
<evidence type="ECO:0000256" key="1">
    <source>
        <dbReference type="ARBA" id="ARBA00000013"/>
    </source>
</evidence>
<comment type="similarity">
    <text evidence="3 19">In the N-terminal section; belongs to the NnrE/AIBP family.</text>
</comment>
<evidence type="ECO:0000256" key="8">
    <source>
        <dbReference type="ARBA" id="ARBA00022857"/>
    </source>
</evidence>
<evidence type="ECO:0000313" key="23">
    <source>
        <dbReference type="Proteomes" id="UP000214973"/>
    </source>
</evidence>
<dbReference type="HAMAP" id="MF_01966">
    <property type="entry name" value="NADHX_epimerase"/>
    <property type="match status" value="1"/>
</dbReference>
<evidence type="ECO:0000256" key="11">
    <source>
        <dbReference type="ARBA" id="ARBA00023235"/>
    </source>
</evidence>
<dbReference type="PANTHER" id="PTHR12592">
    <property type="entry name" value="ATP-DEPENDENT (S)-NAD(P)H-HYDRATE DEHYDRATASE FAMILY MEMBER"/>
    <property type="match status" value="1"/>
</dbReference>
<comment type="function">
    <text evidence="14 19">Bifunctional enzyme that catalyzes the epimerization of the S- and R-forms of NAD(P)HX and the dehydration of the S-form of NAD(P)HX at the expense of ADP, which is converted to AMP. This allows the repair of both epimers of NAD(P)HX, a damaged form of NAD(P)H that is a result of enzymatic or heat-dependent hydration.</text>
</comment>
<dbReference type="EC" id="4.2.1.136" evidence="19"/>
<evidence type="ECO:0000256" key="4">
    <source>
        <dbReference type="ARBA" id="ARBA00009524"/>
    </source>
</evidence>
<dbReference type="KEGG" id="vrm:44547418_01058"/>
<accession>A0A239Z5Y7</accession>
<comment type="cofactor">
    <cofactor evidence="18 19">
        <name>K(+)</name>
        <dbReference type="ChEBI" id="CHEBI:29103"/>
    </cofactor>
    <text evidence="18 19">Binds 1 potassium ion per subunit.</text>
</comment>
<feature type="binding site" evidence="18">
    <location>
        <position position="67"/>
    </location>
    <ligand>
        <name>K(+)</name>
        <dbReference type="ChEBI" id="CHEBI:29103"/>
    </ligand>
</feature>
<feature type="binding site" evidence="17">
    <location>
        <position position="462"/>
    </location>
    <ligand>
        <name>AMP</name>
        <dbReference type="ChEBI" id="CHEBI:456215"/>
    </ligand>
</feature>
<keyword evidence="5 18" id="KW-0479">Metal-binding</keyword>
<feature type="binding site" evidence="17">
    <location>
        <position position="396"/>
    </location>
    <ligand>
        <name>(6S)-NADPHX</name>
        <dbReference type="ChEBI" id="CHEBI:64076"/>
    </ligand>
</feature>
<evidence type="ECO:0000256" key="16">
    <source>
        <dbReference type="ARBA" id="ARBA00049209"/>
    </source>
</evidence>
<feature type="binding site" evidence="17">
    <location>
        <begin position="433"/>
        <end position="437"/>
    </location>
    <ligand>
        <name>AMP</name>
        <dbReference type="ChEBI" id="CHEBI:456215"/>
    </ligand>
</feature>
<keyword evidence="11 18" id="KW-0413">Isomerase</keyword>
<evidence type="ECO:0000256" key="7">
    <source>
        <dbReference type="ARBA" id="ARBA00022840"/>
    </source>
</evidence>
<evidence type="ECO:0000313" key="22">
    <source>
        <dbReference type="EMBL" id="SNV66492.1"/>
    </source>
</evidence>
<evidence type="ECO:0000259" key="20">
    <source>
        <dbReference type="PROSITE" id="PS51383"/>
    </source>
</evidence>
<dbReference type="InterPro" id="IPR029056">
    <property type="entry name" value="Ribokinase-like"/>
</dbReference>
<keyword evidence="9 18" id="KW-0630">Potassium</keyword>
<keyword evidence="12 17" id="KW-0456">Lyase</keyword>
<dbReference type="EC" id="5.1.99.6" evidence="19"/>
<dbReference type="PANTHER" id="PTHR12592:SF0">
    <property type="entry name" value="ATP-DEPENDENT (S)-NAD(P)H-HYDRATE DEHYDRATASE"/>
    <property type="match status" value="1"/>
</dbReference>
<dbReference type="PROSITE" id="PS51383">
    <property type="entry name" value="YJEF_C_3"/>
    <property type="match status" value="1"/>
</dbReference>
<evidence type="ECO:0000256" key="10">
    <source>
        <dbReference type="ARBA" id="ARBA00023027"/>
    </source>
</evidence>
<sequence length="526" mass="56638">MHILTREDAQYIDHIVPTAFDIPLELLMENAGRGLVDALWGNYNLLQLDENNMQGRFVLFLCGCGNNGADGLVAARHLMEQGVPVRVVLCGNPDKGSTLFQSQLKRCKVMGCSVEVYDDFNDWSQAVVVVEGLVGTGLEGVLRSSTIEILHDIDIMRTQYGFDVWAIDVPAGLDATTGQISEGTLACDYTVTFGAMKQGLLLYPGKNVGGVCIVAPLGVPWQQMIEDRYKTFTIDNELAELLIEYRSDTAHKGVNGNLLIIGGSQDMVGAPILAGEAAVHSGAGKTTLAVPEKIQKIVQDRIIPEVMVTSITDDMSDLCHQRNVVAIGPGLGRTDEVKTLVQSVLTTCDNPLVFDADALYAMGHIGIVNTDALMSGDFNELYSVSKSIPLCVMTPHLGEFSRLIDMPVKWIEHNYVIVARAFAMAHNVVLVLKGIPSLVALPDGTVYINTIGNSGMGTGGMGDVLTGIISAFISQGYSLQDSAVLGVYVHSRSADLLSDNKPWGYTPSDVSLHIGQVIGELLGERK</sequence>
<comment type="similarity">
    <text evidence="17">Belongs to the NnrD/CARKD family.</text>
</comment>
<feature type="binding site" evidence="17">
    <location>
        <position position="330"/>
    </location>
    <ligand>
        <name>(6S)-NADPHX</name>
        <dbReference type="ChEBI" id="CHEBI:64076"/>
    </ligand>
</feature>
<evidence type="ECO:0000256" key="18">
    <source>
        <dbReference type="HAMAP-Rule" id="MF_01966"/>
    </source>
</evidence>
<dbReference type="SUPFAM" id="SSF64153">
    <property type="entry name" value="YjeF N-terminal domain-like"/>
    <property type="match status" value="1"/>
</dbReference>
<evidence type="ECO:0000259" key="21">
    <source>
        <dbReference type="PROSITE" id="PS51385"/>
    </source>
</evidence>
<dbReference type="NCBIfam" id="TIGR00197">
    <property type="entry name" value="yjeF_nterm"/>
    <property type="match status" value="1"/>
</dbReference>
<feature type="binding site" evidence="17">
    <location>
        <position position="270"/>
    </location>
    <ligand>
        <name>(6S)-NADPHX</name>
        <dbReference type="ChEBI" id="CHEBI:64076"/>
    </ligand>
</feature>
<name>A0A239Z5Y7_9FIRM</name>
<keyword evidence="7 17" id="KW-0067">ATP-binding</keyword>
<comment type="similarity">
    <text evidence="4 19">In the C-terminal section; belongs to the NnrD/CARKD family.</text>
</comment>
<evidence type="ECO:0000256" key="5">
    <source>
        <dbReference type="ARBA" id="ARBA00022723"/>
    </source>
</evidence>
<feature type="binding site" evidence="18">
    <location>
        <position position="168"/>
    </location>
    <ligand>
        <name>(6S)-NADPHX</name>
        <dbReference type="ChEBI" id="CHEBI:64076"/>
    </ligand>
</feature>
<dbReference type="InterPro" id="IPR030677">
    <property type="entry name" value="Nnr"/>
</dbReference>
<dbReference type="PROSITE" id="PS51385">
    <property type="entry name" value="YJEF_N"/>
    <property type="match status" value="1"/>
</dbReference>
<feature type="domain" description="YjeF N-terminal" evidence="21">
    <location>
        <begin position="4"/>
        <end position="225"/>
    </location>
</feature>
<dbReference type="AlphaFoldDB" id="A0A239Z5Y7"/>
<evidence type="ECO:0000256" key="17">
    <source>
        <dbReference type="HAMAP-Rule" id="MF_01965"/>
    </source>
</evidence>
<evidence type="ECO:0000256" key="6">
    <source>
        <dbReference type="ARBA" id="ARBA00022741"/>
    </source>
</evidence>
<dbReference type="GO" id="GO:0110051">
    <property type="term" value="P:metabolite repair"/>
    <property type="evidence" value="ECO:0007669"/>
    <property type="project" value="TreeGrafter"/>
</dbReference>
<keyword evidence="10 17" id="KW-0520">NAD</keyword>
<comment type="similarity">
    <text evidence="18">Belongs to the NnrE/AIBP family.</text>
</comment>
<dbReference type="HAMAP" id="MF_01965">
    <property type="entry name" value="NADHX_dehydratase"/>
    <property type="match status" value="1"/>
</dbReference>
<dbReference type="PROSITE" id="PS01049">
    <property type="entry name" value="YJEF_C_1"/>
    <property type="match status" value="1"/>
</dbReference>
<feature type="binding site" evidence="17">
    <location>
        <position position="463"/>
    </location>
    <ligand>
        <name>(6S)-NADPHX</name>
        <dbReference type="ChEBI" id="CHEBI:64076"/>
    </ligand>
</feature>
<comment type="catalytic activity">
    <reaction evidence="15 17 19">
        <text>(6S)-NADHX + ADP = AMP + phosphate + NADH + H(+)</text>
        <dbReference type="Rhea" id="RHEA:32223"/>
        <dbReference type="ChEBI" id="CHEBI:15378"/>
        <dbReference type="ChEBI" id="CHEBI:43474"/>
        <dbReference type="ChEBI" id="CHEBI:57945"/>
        <dbReference type="ChEBI" id="CHEBI:64074"/>
        <dbReference type="ChEBI" id="CHEBI:456215"/>
        <dbReference type="ChEBI" id="CHEBI:456216"/>
        <dbReference type="EC" id="4.2.1.136"/>
    </reaction>
</comment>
<dbReference type="InterPro" id="IPR004443">
    <property type="entry name" value="YjeF_N_dom"/>
</dbReference>
<dbReference type="NCBIfam" id="TIGR00196">
    <property type="entry name" value="yjeF_cterm"/>
    <property type="match status" value="1"/>
</dbReference>
<comment type="caution">
    <text evidence="18">Lacks conserved residue(s) required for the propagation of feature annotation.</text>
</comment>
<dbReference type="EMBL" id="LT906470">
    <property type="protein sequence ID" value="SNV66492.1"/>
    <property type="molecule type" value="Genomic_DNA"/>
</dbReference>
<keyword evidence="8 17" id="KW-0521">NADP</keyword>
<gene>
    <name evidence="22" type="primary">nnr</name>
    <name evidence="17" type="synonym">nnrD</name>
    <name evidence="18" type="synonym">nnrE</name>
    <name evidence="22" type="ORF">SAMEA44547418_01058</name>
</gene>
<dbReference type="Gene3D" id="3.40.50.10260">
    <property type="entry name" value="YjeF N-terminal domain"/>
    <property type="match status" value="1"/>
</dbReference>
<feature type="binding site" evidence="18">
    <location>
        <begin position="135"/>
        <end position="141"/>
    </location>
    <ligand>
        <name>(6S)-NADPHX</name>
        <dbReference type="ChEBI" id="CHEBI:64076"/>
    </ligand>
</feature>
<evidence type="ECO:0000256" key="15">
    <source>
        <dbReference type="ARBA" id="ARBA00048238"/>
    </source>
</evidence>
<dbReference type="GO" id="GO:0046872">
    <property type="term" value="F:metal ion binding"/>
    <property type="evidence" value="ECO:0007669"/>
    <property type="project" value="UniProtKB-UniRule"/>
</dbReference>
<comment type="catalytic activity">
    <reaction evidence="2 18 19">
        <text>(6R)-NADPHX = (6S)-NADPHX</text>
        <dbReference type="Rhea" id="RHEA:32227"/>
        <dbReference type="ChEBI" id="CHEBI:64076"/>
        <dbReference type="ChEBI" id="CHEBI:64077"/>
        <dbReference type="EC" id="5.1.99.6"/>
    </reaction>
</comment>
<organism evidence="22 23">
    <name type="scientific">Veillonella rodentium</name>
    <dbReference type="NCBI Taxonomy" id="248315"/>
    <lineage>
        <taxon>Bacteria</taxon>
        <taxon>Bacillati</taxon>
        <taxon>Bacillota</taxon>
        <taxon>Negativicutes</taxon>
        <taxon>Veillonellales</taxon>
        <taxon>Veillonellaceae</taxon>
        <taxon>Veillonella</taxon>
    </lineage>
</organism>
<comment type="catalytic activity">
    <reaction evidence="16 17 19">
        <text>(6S)-NADPHX + ADP = AMP + phosphate + NADPH + H(+)</text>
        <dbReference type="Rhea" id="RHEA:32235"/>
        <dbReference type="ChEBI" id="CHEBI:15378"/>
        <dbReference type="ChEBI" id="CHEBI:43474"/>
        <dbReference type="ChEBI" id="CHEBI:57783"/>
        <dbReference type="ChEBI" id="CHEBI:64076"/>
        <dbReference type="ChEBI" id="CHEBI:456215"/>
        <dbReference type="ChEBI" id="CHEBI:456216"/>
        <dbReference type="EC" id="4.2.1.136"/>
    </reaction>
</comment>
<evidence type="ECO:0000256" key="12">
    <source>
        <dbReference type="ARBA" id="ARBA00023239"/>
    </source>
</evidence>
<dbReference type="InterPro" id="IPR000631">
    <property type="entry name" value="CARKD"/>
</dbReference>
<dbReference type="GO" id="GO:0052855">
    <property type="term" value="F:ADP-dependent NAD(P)H-hydrate dehydratase activity"/>
    <property type="evidence" value="ECO:0007669"/>
    <property type="project" value="UniProtKB-UniRule"/>
</dbReference>
<evidence type="ECO:0000256" key="19">
    <source>
        <dbReference type="PIRNR" id="PIRNR017184"/>
    </source>
</evidence>
<keyword evidence="23" id="KW-1185">Reference proteome</keyword>
<feature type="domain" description="YjeF C-terminal" evidence="20">
    <location>
        <begin position="235"/>
        <end position="521"/>
    </location>
</feature>
<evidence type="ECO:0000256" key="3">
    <source>
        <dbReference type="ARBA" id="ARBA00006001"/>
    </source>
</evidence>
<protein>
    <recommendedName>
        <fullName evidence="19">Bifunctional NAD(P)H-hydrate repair enzyme</fullName>
    </recommendedName>
    <alternativeName>
        <fullName evidence="19">Nicotinamide nucleotide repair protein</fullName>
    </alternativeName>
    <domain>
        <recommendedName>
            <fullName evidence="19">ADP-dependent (S)-NAD(P)H-hydrate dehydratase</fullName>
            <ecNumber evidence="19">4.2.1.136</ecNumber>
        </recommendedName>
        <alternativeName>
            <fullName evidence="19">ADP-dependent NAD(P)HX dehydratase</fullName>
        </alternativeName>
    </domain>
    <domain>
        <recommendedName>
            <fullName evidence="19">NAD(P)H-hydrate epimerase</fullName>
            <ecNumber evidence="19">5.1.99.6</ecNumber>
        </recommendedName>
    </domain>
</protein>
<reference evidence="22 23" key="1">
    <citation type="submission" date="2017-06" db="EMBL/GenBank/DDBJ databases">
        <authorList>
            <consortium name="Pathogen Informatics"/>
        </authorList>
    </citation>
    <scope>NUCLEOTIDE SEQUENCE [LARGE SCALE GENOMIC DNA]</scope>
    <source>
        <strain evidence="22 23">NCTC12018</strain>
    </source>
</reference>
<feature type="binding site" evidence="18">
    <location>
        <begin position="66"/>
        <end position="70"/>
    </location>
    <ligand>
        <name>(6S)-NADPHX</name>
        <dbReference type="ChEBI" id="CHEBI:64076"/>
    </ligand>
</feature>
<dbReference type="CDD" id="cd01171">
    <property type="entry name" value="YXKO-related"/>
    <property type="match status" value="1"/>
</dbReference>
<dbReference type="GO" id="GO:0052856">
    <property type="term" value="F:NAD(P)HX epimerase activity"/>
    <property type="evidence" value="ECO:0007669"/>
    <property type="project" value="UniProtKB-UniRule"/>
</dbReference>
<evidence type="ECO:0000256" key="9">
    <source>
        <dbReference type="ARBA" id="ARBA00022958"/>
    </source>
</evidence>
<dbReference type="PIRSF" id="PIRSF017184">
    <property type="entry name" value="Nnr"/>
    <property type="match status" value="1"/>
</dbReference>
<comment type="cofactor">
    <cofactor evidence="17">
        <name>Mg(2+)</name>
        <dbReference type="ChEBI" id="CHEBI:18420"/>
    </cofactor>
</comment>
<dbReference type="Gene3D" id="3.40.1190.20">
    <property type="match status" value="1"/>
</dbReference>
<dbReference type="GO" id="GO:0046496">
    <property type="term" value="P:nicotinamide nucleotide metabolic process"/>
    <property type="evidence" value="ECO:0007669"/>
    <property type="project" value="UniProtKB-UniRule"/>
</dbReference>
<dbReference type="SUPFAM" id="SSF53613">
    <property type="entry name" value="Ribokinase-like"/>
    <property type="match status" value="1"/>
</dbReference>
<comment type="catalytic activity">
    <reaction evidence="1 18 19">
        <text>(6R)-NADHX = (6S)-NADHX</text>
        <dbReference type="Rhea" id="RHEA:32215"/>
        <dbReference type="ChEBI" id="CHEBI:64074"/>
        <dbReference type="ChEBI" id="CHEBI:64075"/>
        <dbReference type="EC" id="5.1.99.6"/>
    </reaction>
</comment>
<dbReference type="GO" id="GO:0005524">
    <property type="term" value="F:ATP binding"/>
    <property type="evidence" value="ECO:0007669"/>
    <property type="project" value="UniProtKB-UniRule"/>
</dbReference>
<dbReference type="InterPro" id="IPR017953">
    <property type="entry name" value="Carbohydrate_kinase_pred_CS"/>
</dbReference>
<dbReference type="Proteomes" id="UP000214973">
    <property type="component" value="Chromosome 1"/>
</dbReference>
<dbReference type="Pfam" id="PF03853">
    <property type="entry name" value="YjeF_N"/>
    <property type="match status" value="1"/>
</dbReference>
<evidence type="ECO:0000256" key="13">
    <source>
        <dbReference type="ARBA" id="ARBA00023268"/>
    </source>
</evidence>
<dbReference type="InterPro" id="IPR036652">
    <property type="entry name" value="YjeF_N_dom_sf"/>
</dbReference>
<dbReference type="RefSeq" id="WP_095066011.1">
    <property type="nucleotide sequence ID" value="NZ_LT906470.1"/>
</dbReference>
<dbReference type="PROSITE" id="PS01050">
    <property type="entry name" value="YJEF_C_2"/>
    <property type="match status" value="1"/>
</dbReference>
<dbReference type="Pfam" id="PF01256">
    <property type="entry name" value="Carb_kinase"/>
    <property type="match status" value="1"/>
</dbReference>
<evidence type="ECO:0000256" key="14">
    <source>
        <dbReference type="ARBA" id="ARBA00025153"/>
    </source>
</evidence>
<comment type="subunit">
    <text evidence="17">Homotetramer.</text>
</comment>
<keyword evidence="6 17" id="KW-0547">Nucleotide-binding</keyword>
<proteinExistence type="inferred from homology"/>